<dbReference type="EMBL" id="CP054929">
    <property type="protein sequence ID" value="QKW49130.1"/>
    <property type="molecule type" value="Genomic_DNA"/>
</dbReference>
<gene>
    <name evidence="1" type="ORF">HUT08_05730</name>
</gene>
<dbReference type="Gene3D" id="1.25.40.10">
    <property type="entry name" value="Tetratricopeptide repeat domain"/>
    <property type="match status" value="5"/>
</dbReference>
<reference evidence="1 2" key="1">
    <citation type="submission" date="2020-06" db="EMBL/GenBank/DDBJ databases">
        <title>Genome mining for natural products.</title>
        <authorList>
            <person name="Zhang B."/>
            <person name="Shi J."/>
            <person name="Ge H."/>
        </authorList>
    </citation>
    <scope>NUCLEOTIDE SEQUENCE [LARGE SCALE GENOMIC DNA]</scope>
    <source>
        <strain evidence="1 2">NA00687</strain>
    </source>
</reference>
<sequence length="1563" mass="166964">MSGNRVVRVAWADSWGAGYEIAPGLVLTAAHVVGEVDSPVGVARVGTDVDHPGLVVWRGMPEGGGADEHASHKDAALVRVTSESWEPAGPARVLWGRIAGDSASVAWRATGFPHTEHRSRESEQARGRISPLSGLAGGVYVLDGTTYRGRGTKDSAWSGMSGAAVLCGDFVVGVVVVDIPDRVPARLEAEPAVVLLDDASFLAALDTHGARGPHVPQPVEYADLADPDHHTVTRHPPRSAVELLHPARAVVPFHGRAAESRALTAWTEQADSEVAVVHAPGGRGKTRLAVELARSLQPRWSVVWLRPGAQPGHDTCAPGLPLLVVVDGADGRVEETRAVLDFTARHREAPVKAVLLARSAGDWIEEVAGDSLQRGAMLSTALVRELPELPLGGLDGYRGTVRALAHELEALSGHDGPAWRGFAARTPPPLPEGTHGSPLTLHMAALVHLLDAAQGVAASAGDTQAVEKRLLQHERAHWRGTAQAHRLCPPLLWRTLEDAVVAVVALGPSGPRETTAVLARVLGTDHGGGAPGGLRAVHAWVRAALLADGDAVVRLRPDRLAERLVGEHVRDSPDLVDALLPAATPDQATSFLALVTRACVRDAGPDTETLTDWCLRHPAVLGPAAVALASRLEDPAPLLVALRTLVDRPGVGLDELEHLASAVPPHPYLLAPWVLTLHRRIAAAHRLRAAADPAARPDLAVALREVSKRLSSVGEREECLEAVREAYELWREIPPDHPRHQAERGACRVNAAIFLTDVERRREAYEAATEGVELLRAALRPDDTQSRVDLVKALDTRATAARSLGDHDTAWRVIEESRRLCEALWDDDPEAHDSLMVNHLNNHAIVAMESGRRDIALASTRRAVRLQRRLADENPDAELSGLALVLATASSAAHLAGSHREALADIRESVALRRRLAEARPRAYQADLANSLNSLAIDLGNLGNLAEALDAAEESVGLYRDLADGRPHVHTPRLALALNTLATQRQANGYRHRAHRVASQSVHLFRELARVEPDGFRNLLAMSLTTLAGTLRSEDGTPQETARAAGHFREAADILRELADSAPGAHLPDLAGCLNNLAGAHLALGEPAAALATVQESMAVNSGAERDLPAAFAEPMLRNWLTAMRIHYDLGDVENALEAAEEALRRLRTLSVEAPLRYETDLWSVLATTGELLWAGGQQEESVRRSREALDIRDGWVRQGDDEQRREHRAEQADDLERHVRRLWWLGRTTEAASTAAELCAHRRAGHRHRGDGAAGLALALAEALHAEMLDTCGRRREALAPVESALAGLRAHHAGDPSGLRAELSTVLLRRAGLLWRTGDPAAAIASVEEGLAVARADADPPFADAPVGDALLQRAVLRFEVAAASDTAAPEAALPLLAEAVEFCAALPDDTWGTALRAGSLHAFALCAVAVPGSREEAVAASEDAVRVLRGLDDGPAPLRFVLTEFLAGRARVLALSGQARRATEVAREAVLRVREHAAGEPHAHRELLAHALASLARARLAAGDRSDAARATSAEALTLFQDLAAEQPLAMARYAGEAREIHDLLHAGRAGAAEQPVPSP</sequence>
<dbReference type="SUPFAM" id="SSF50494">
    <property type="entry name" value="Trypsin-like serine proteases"/>
    <property type="match status" value="1"/>
</dbReference>
<dbReference type="Proteomes" id="UP000509303">
    <property type="component" value="Chromosome"/>
</dbReference>
<dbReference type="InterPro" id="IPR011990">
    <property type="entry name" value="TPR-like_helical_dom_sf"/>
</dbReference>
<name>A0A7H8N3X4_9ACTN</name>
<organism evidence="1 2">
    <name type="scientific">Streptomyces buecherae</name>
    <dbReference type="NCBI Taxonomy" id="2763006"/>
    <lineage>
        <taxon>Bacteria</taxon>
        <taxon>Bacillati</taxon>
        <taxon>Actinomycetota</taxon>
        <taxon>Actinomycetes</taxon>
        <taxon>Kitasatosporales</taxon>
        <taxon>Streptomycetaceae</taxon>
        <taxon>Streptomyces</taxon>
    </lineage>
</organism>
<dbReference type="InterPro" id="IPR019734">
    <property type="entry name" value="TPR_rpt"/>
</dbReference>
<evidence type="ECO:0000313" key="2">
    <source>
        <dbReference type="Proteomes" id="UP000509303"/>
    </source>
</evidence>
<dbReference type="InterPro" id="IPR009003">
    <property type="entry name" value="Peptidase_S1_PA"/>
</dbReference>
<dbReference type="PANTHER" id="PTHR19959:SF119">
    <property type="entry name" value="FUNGAL LIPASE-LIKE DOMAIN-CONTAINING PROTEIN"/>
    <property type="match status" value="1"/>
</dbReference>
<evidence type="ECO:0000313" key="1">
    <source>
        <dbReference type="EMBL" id="QKW49130.1"/>
    </source>
</evidence>
<dbReference type="RefSeq" id="WP_176160863.1">
    <property type="nucleotide sequence ID" value="NZ_CP054929.1"/>
</dbReference>
<dbReference type="SUPFAM" id="SSF48452">
    <property type="entry name" value="TPR-like"/>
    <property type="match status" value="3"/>
</dbReference>
<protein>
    <recommendedName>
        <fullName evidence="3">Tetratricopeptide repeat protein</fullName>
    </recommendedName>
</protein>
<dbReference type="PANTHER" id="PTHR19959">
    <property type="entry name" value="KINESIN LIGHT CHAIN"/>
    <property type="match status" value="1"/>
</dbReference>
<keyword evidence="2" id="KW-1185">Reference proteome</keyword>
<dbReference type="SMART" id="SM00028">
    <property type="entry name" value="TPR"/>
    <property type="match status" value="6"/>
</dbReference>
<proteinExistence type="predicted"/>
<evidence type="ECO:0008006" key="3">
    <source>
        <dbReference type="Google" id="ProtNLM"/>
    </source>
</evidence>
<accession>A0A7H8N3X4</accession>